<protein>
    <submittedName>
        <fullName evidence="1">Uncharacterized protein</fullName>
    </submittedName>
</protein>
<dbReference type="EMBL" id="BBMR01000008">
    <property type="protein sequence ID" value="GAL21273.1"/>
    <property type="molecule type" value="Genomic_DNA"/>
</dbReference>
<dbReference type="STRING" id="990268.JCM19235_4755"/>
<name>A0A090S371_9VIBR</name>
<reference evidence="1 2" key="1">
    <citation type="submission" date="2014-09" db="EMBL/GenBank/DDBJ databases">
        <title>Vibrio maritimus JCM 19235. (C45) whole genome shotgun sequence.</title>
        <authorList>
            <person name="Sawabe T."/>
            <person name="Meirelles P."/>
            <person name="Nakanishi M."/>
            <person name="Sayaka M."/>
            <person name="Hattori M."/>
            <person name="Ohkuma M."/>
        </authorList>
    </citation>
    <scope>NUCLEOTIDE SEQUENCE [LARGE SCALE GENOMIC DNA]</scope>
    <source>
        <strain evidence="2">JCM19235</strain>
    </source>
</reference>
<gene>
    <name evidence="1" type="ORF">JCM19235_4755</name>
</gene>
<dbReference type="AlphaFoldDB" id="A0A090S371"/>
<evidence type="ECO:0000313" key="1">
    <source>
        <dbReference type="EMBL" id="GAL21273.1"/>
    </source>
</evidence>
<organism evidence="1 2">
    <name type="scientific">Vibrio maritimus</name>
    <dbReference type="NCBI Taxonomy" id="990268"/>
    <lineage>
        <taxon>Bacteria</taxon>
        <taxon>Pseudomonadati</taxon>
        <taxon>Pseudomonadota</taxon>
        <taxon>Gammaproteobacteria</taxon>
        <taxon>Vibrionales</taxon>
        <taxon>Vibrionaceae</taxon>
        <taxon>Vibrio</taxon>
    </lineage>
</organism>
<accession>A0A090S371</accession>
<dbReference type="Proteomes" id="UP000029228">
    <property type="component" value="Unassembled WGS sequence"/>
</dbReference>
<comment type="caution">
    <text evidence="1">The sequence shown here is derived from an EMBL/GenBank/DDBJ whole genome shotgun (WGS) entry which is preliminary data.</text>
</comment>
<evidence type="ECO:0000313" key="2">
    <source>
        <dbReference type="Proteomes" id="UP000029228"/>
    </source>
</evidence>
<proteinExistence type="predicted"/>
<keyword evidence="2" id="KW-1185">Reference proteome</keyword>
<sequence>MHFNEEYMTTISLKAELTKIMTMVKFARKIKFKSKESMQTVGY</sequence>
<reference evidence="1 2" key="2">
    <citation type="submission" date="2014-09" db="EMBL/GenBank/DDBJ databases">
        <authorList>
            <consortium name="NBRP consortium"/>
            <person name="Sawabe T."/>
            <person name="Meirelles P."/>
            <person name="Nakanishi M."/>
            <person name="Sayaka M."/>
            <person name="Hattori M."/>
            <person name="Ohkuma M."/>
        </authorList>
    </citation>
    <scope>NUCLEOTIDE SEQUENCE [LARGE SCALE GENOMIC DNA]</scope>
    <source>
        <strain evidence="2">JCM19235</strain>
    </source>
</reference>